<dbReference type="GO" id="GO:0042162">
    <property type="term" value="F:telomeric DNA binding"/>
    <property type="evidence" value="ECO:0007669"/>
    <property type="project" value="InterPro"/>
</dbReference>
<protein>
    <recommendedName>
        <fullName evidence="5">ATP-dependent DNA helicase II subunit 2</fullName>
        <ecNumber evidence="4">3.6.4.12</ecNumber>
    </recommendedName>
    <alternativeName>
        <fullName evidence="18">ATP-dependent DNA helicase II subunit Ku80</fullName>
    </alternativeName>
</protein>
<comment type="similarity">
    <text evidence="3">Belongs to the ku80 family.</text>
</comment>
<dbReference type="Pfam" id="PF03731">
    <property type="entry name" value="Ku_N"/>
    <property type="match status" value="1"/>
</dbReference>
<evidence type="ECO:0000256" key="2">
    <source>
        <dbReference type="ARBA" id="ARBA00004574"/>
    </source>
</evidence>
<organism evidence="22 23">
    <name type="scientific">Gomphillus americanus</name>
    <dbReference type="NCBI Taxonomy" id="1940652"/>
    <lineage>
        <taxon>Eukaryota</taxon>
        <taxon>Fungi</taxon>
        <taxon>Dikarya</taxon>
        <taxon>Ascomycota</taxon>
        <taxon>Pezizomycotina</taxon>
        <taxon>Lecanoromycetes</taxon>
        <taxon>OSLEUM clade</taxon>
        <taxon>Ostropomycetidae</taxon>
        <taxon>Ostropales</taxon>
        <taxon>Graphidaceae</taxon>
        <taxon>Gomphilloideae</taxon>
        <taxon>Gomphillus</taxon>
    </lineage>
</organism>
<dbReference type="InterPro" id="IPR014893">
    <property type="entry name" value="Ku_PK_bind"/>
</dbReference>
<sequence>MTDKEATVYIVDVGKSMGAKQPGRDVSNLDWAMVYIWDKMTTIVALERKTTFQAVLALRSDHSYNELMQDGSYENIYVLQELKALQRQDLKELQRQLVPSKSNQGDAIDAVVVAIDMITKHCKKLKYKRRIMLVTDGRGHMDPDQIPDIAEKLKDEDIELIVLGIDFDDPEYHFKEEDKPEHKEKNETLLKQLADGSKGIFGTLAQAIEELGQPRVKSTRPIASFKGTLTIGSPSNQYGNSLVIAVERYPKVMVRKPPSASTVRALQQTQSSATLQGDDAMDMDQANGATAILSERNYYVDDETQPGGRRDVDYEDLIRGYEYGRSVVPLSESEQNITRLETEPCLDVLGFVSSKDFPRQMLMTTSHIVVGAKGDAEATMALSSLVHALSELEDYAVARFVAKKDKAPFVVLLAPLIQPDYECLVELELPFAEDVRTYRFAPLDKILTVGGKEITEHARLPNDNLKQAMSDYVDRMDLTTFGDDEEGNPTEYGKIEDIYSPLLHRLDQVIRWRATNDAQEIPPPYPILLKYANPPEDLIAAATPQLSALKSAAKVEKVPPQAKSRRTKPTTNPISGLDIAALLEPASQIDPSNSIPSFERMVNPPPTTDPDAPGPDPERISKASKSLTQVIEKRIKESFGSLAYERALEEMGHLRRRLDELEEPRLWNDWLESLKKKIAADGLGEDRFEFWRRVRESRLGLLFVPPRRPAGVSGAEVEAAREKWLLETRNFWSLK</sequence>
<dbReference type="InterPro" id="IPR006164">
    <property type="entry name" value="DNA_bd_Ku70/Ku80"/>
</dbReference>
<evidence type="ECO:0000256" key="11">
    <source>
        <dbReference type="ARBA" id="ARBA00022840"/>
    </source>
</evidence>
<comment type="caution">
    <text evidence="22">The sequence shown here is derived from an EMBL/GenBank/DDBJ whole genome shotgun (WGS) entry which is preliminary data.</text>
</comment>
<dbReference type="InterPro" id="IPR016194">
    <property type="entry name" value="SPOC-like_C_dom_sf"/>
</dbReference>
<evidence type="ECO:0000256" key="16">
    <source>
        <dbReference type="ARBA" id="ARBA00023242"/>
    </source>
</evidence>
<dbReference type="Gene3D" id="3.40.50.410">
    <property type="entry name" value="von Willebrand factor, type A domain"/>
    <property type="match status" value="1"/>
</dbReference>
<feature type="compositionally biased region" description="Pro residues" evidence="20">
    <location>
        <begin position="603"/>
        <end position="615"/>
    </location>
</feature>
<dbReference type="GO" id="GO:0003684">
    <property type="term" value="F:damaged DNA binding"/>
    <property type="evidence" value="ECO:0007669"/>
    <property type="project" value="InterPro"/>
</dbReference>
<evidence type="ECO:0000256" key="10">
    <source>
        <dbReference type="ARBA" id="ARBA00022806"/>
    </source>
</evidence>
<evidence type="ECO:0000256" key="17">
    <source>
        <dbReference type="ARBA" id="ARBA00024890"/>
    </source>
</evidence>
<keyword evidence="11" id="KW-0067">ATP-binding</keyword>
<dbReference type="EC" id="3.6.4.12" evidence="4"/>
<keyword evidence="10" id="KW-0347">Helicase</keyword>
<feature type="region of interest" description="Disordered" evidence="20">
    <location>
        <begin position="554"/>
        <end position="574"/>
    </location>
</feature>
<keyword evidence="23" id="KW-1185">Reference proteome</keyword>
<evidence type="ECO:0000256" key="4">
    <source>
        <dbReference type="ARBA" id="ARBA00012551"/>
    </source>
</evidence>
<dbReference type="InterPro" id="IPR002035">
    <property type="entry name" value="VWF_A"/>
</dbReference>
<evidence type="ECO:0000256" key="13">
    <source>
        <dbReference type="ARBA" id="ARBA00023125"/>
    </source>
</evidence>
<gene>
    <name evidence="22" type="ORF">GOMPHAMPRED_006881</name>
</gene>
<proteinExistence type="inferred from homology"/>
<dbReference type="Proteomes" id="UP000664169">
    <property type="component" value="Unassembled WGS sequence"/>
</dbReference>
<feature type="region of interest" description="Disordered" evidence="20">
    <location>
        <begin position="590"/>
        <end position="620"/>
    </location>
</feature>
<dbReference type="SUPFAM" id="SSF100939">
    <property type="entry name" value="SPOC domain-like"/>
    <property type="match status" value="1"/>
</dbReference>
<dbReference type="InterPro" id="IPR036465">
    <property type="entry name" value="vWFA_dom_sf"/>
</dbReference>
<evidence type="ECO:0000256" key="19">
    <source>
        <dbReference type="ARBA" id="ARBA00047995"/>
    </source>
</evidence>
<dbReference type="PANTHER" id="PTHR12604:SF4">
    <property type="entry name" value="X-RAY REPAIR CROSS-COMPLEMENTING PROTEIN 5"/>
    <property type="match status" value="1"/>
</dbReference>
<dbReference type="GO" id="GO:0000781">
    <property type="term" value="C:chromosome, telomeric region"/>
    <property type="evidence" value="ECO:0007669"/>
    <property type="project" value="UniProtKB-SubCell"/>
</dbReference>
<dbReference type="CDD" id="cd00873">
    <property type="entry name" value="KU80"/>
    <property type="match status" value="1"/>
</dbReference>
<evidence type="ECO:0000313" key="23">
    <source>
        <dbReference type="Proteomes" id="UP000664169"/>
    </source>
</evidence>
<evidence type="ECO:0000256" key="1">
    <source>
        <dbReference type="ARBA" id="ARBA00004123"/>
    </source>
</evidence>
<dbReference type="Gene3D" id="1.10.1600.10">
    <property type="match status" value="1"/>
</dbReference>
<comment type="catalytic activity">
    <reaction evidence="19">
        <text>ATP + H2O = ADP + phosphate + H(+)</text>
        <dbReference type="Rhea" id="RHEA:13065"/>
        <dbReference type="ChEBI" id="CHEBI:15377"/>
        <dbReference type="ChEBI" id="CHEBI:15378"/>
        <dbReference type="ChEBI" id="CHEBI:30616"/>
        <dbReference type="ChEBI" id="CHEBI:43474"/>
        <dbReference type="ChEBI" id="CHEBI:456216"/>
        <dbReference type="EC" id="3.6.4.12"/>
    </reaction>
</comment>
<evidence type="ECO:0000256" key="14">
    <source>
        <dbReference type="ARBA" id="ARBA00023172"/>
    </source>
</evidence>
<dbReference type="GO" id="GO:0043564">
    <property type="term" value="C:Ku70:Ku80 complex"/>
    <property type="evidence" value="ECO:0007669"/>
    <property type="project" value="InterPro"/>
</dbReference>
<evidence type="ECO:0000313" key="22">
    <source>
        <dbReference type="EMBL" id="CAF9909844.1"/>
    </source>
</evidence>
<evidence type="ECO:0000256" key="12">
    <source>
        <dbReference type="ARBA" id="ARBA00022895"/>
    </source>
</evidence>
<dbReference type="GO" id="GO:0006303">
    <property type="term" value="P:double-strand break repair via nonhomologous end joining"/>
    <property type="evidence" value="ECO:0007669"/>
    <property type="project" value="InterPro"/>
</dbReference>
<keyword evidence="8" id="KW-0227">DNA damage</keyword>
<dbReference type="GO" id="GO:0006310">
    <property type="term" value="P:DNA recombination"/>
    <property type="evidence" value="ECO:0007669"/>
    <property type="project" value="UniProtKB-KW"/>
</dbReference>
<name>A0A8H3ENP9_9LECA</name>
<keyword evidence="12" id="KW-0779">Telomere</keyword>
<comment type="function">
    <text evidence="17">Single-stranded DNA-dependent ATP-dependent helicase. Involved in non-homologous end joining (NHEJ) DNA double strand break repair. DNA-binding is sequence-independent but has a high affinity to nicks in double-stranded DNA and to the ends of duplex DNA. Binds to naturally occurring chromosomal ends, and therefore provides chromosomal end protection. Required also for telomere recombination to repair telomeric ends in the absence of telomerase. KU70, of the KU70/KU80 heterodimer, binds to the stem loop of TLC1, the RNA component of telomerase. Involved in telomere maintenance. Interacts with telomeric repeats and subtelomeric sequences thereby controlling telomere length and protecting against subtelomeric rearrangement. Maintains telomeric chromatin, which is involved in silencing the expression of genes located at the telomere. Required for mating-type switching.</text>
</comment>
<dbReference type="SUPFAM" id="SSF101420">
    <property type="entry name" value="C-terminal domain of Ku80"/>
    <property type="match status" value="1"/>
</dbReference>
<accession>A0A8H3ENP9</accession>
<keyword evidence="15" id="KW-0234">DNA repair</keyword>
<reference evidence="22" key="1">
    <citation type="submission" date="2021-03" db="EMBL/GenBank/DDBJ databases">
        <authorList>
            <person name="Tagirdzhanova G."/>
        </authorList>
    </citation>
    <scope>NUCLEOTIDE SEQUENCE</scope>
</reference>
<evidence type="ECO:0000256" key="8">
    <source>
        <dbReference type="ARBA" id="ARBA00022763"/>
    </source>
</evidence>
<dbReference type="Gene3D" id="1.25.40.240">
    <property type="entry name" value="Ku, C-terminal domain"/>
    <property type="match status" value="1"/>
</dbReference>
<dbReference type="GO" id="GO:0005524">
    <property type="term" value="F:ATP binding"/>
    <property type="evidence" value="ECO:0007669"/>
    <property type="project" value="UniProtKB-KW"/>
</dbReference>
<keyword evidence="9" id="KW-0378">Hydrolase</keyword>
<evidence type="ECO:0000256" key="9">
    <source>
        <dbReference type="ARBA" id="ARBA00022801"/>
    </source>
</evidence>
<dbReference type="OrthoDB" id="30826at2759"/>
<feature type="domain" description="VWFA" evidence="21">
    <location>
        <begin position="6"/>
        <end position="211"/>
    </location>
</feature>
<evidence type="ECO:0000256" key="20">
    <source>
        <dbReference type="SAM" id="MobiDB-lite"/>
    </source>
</evidence>
<dbReference type="FunFam" id="1.10.1600.10:FF:000002">
    <property type="entry name" value="X-ray repair cross-complementing protein 5"/>
    <property type="match status" value="1"/>
</dbReference>
<dbReference type="PANTHER" id="PTHR12604">
    <property type="entry name" value="KU AUTOANTIGEN DNA HELICASE"/>
    <property type="match status" value="1"/>
</dbReference>
<dbReference type="Gene3D" id="2.40.290.10">
    <property type="match status" value="1"/>
</dbReference>
<evidence type="ECO:0000256" key="15">
    <source>
        <dbReference type="ARBA" id="ARBA00023204"/>
    </source>
</evidence>
<dbReference type="GO" id="GO:0003678">
    <property type="term" value="F:DNA helicase activity"/>
    <property type="evidence" value="ECO:0007669"/>
    <property type="project" value="UniProtKB-EC"/>
</dbReference>
<dbReference type="SMART" id="SM00559">
    <property type="entry name" value="Ku78"/>
    <property type="match status" value="1"/>
</dbReference>
<dbReference type="GO" id="GO:0016787">
    <property type="term" value="F:hydrolase activity"/>
    <property type="evidence" value="ECO:0007669"/>
    <property type="project" value="UniProtKB-KW"/>
</dbReference>
<dbReference type="Pfam" id="PF08785">
    <property type="entry name" value="Ku_PK_bind"/>
    <property type="match status" value="1"/>
</dbReference>
<dbReference type="InterPro" id="IPR036494">
    <property type="entry name" value="Ku_C_sf"/>
</dbReference>
<dbReference type="EMBL" id="CAJPDQ010000005">
    <property type="protein sequence ID" value="CAF9909844.1"/>
    <property type="molecule type" value="Genomic_DNA"/>
</dbReference>
<dbReference type="InterPro" id="IPR024193">
    <property type="entry name" value="Ku80"/>
</dbReference>
<evidence type="ECO:0000256" key="5">
    <source>
        <dbReference type="ARBA" id="ARBA00021792"/>
    </source>
</evidence>
<evidence type="ECO:0000256" key="7">
    <source>
        <dbReference type="ARBA" id="ARBA00022741"/>
    </source>
</evidence>
<dbReference type="PIRSF" id="PIRSF016570">
    <property type="entry name" value="Ku80"/>
    <property type="match status" value="1"/>
</dbReference>
<keyword evidence="6" id="KW-0158">Chromosome</keyword>
<dbReference type="PROSITE" id="PS50234">
    <property type="entry name" value="VWFA"/>
    <property type="match status" value="1"/>
</dbReference>
<keyword evidence="14" id="KW-0233">DNA recombination</keyword>
<dbReference type="GO" id="GO:0003690">
    <property type="term" value="F:double-stranded DNA binding"/>
    <property type="evidence" value="ECO:0007669"/>
    <property type="project" value="TreeGrafter"/>
</dbReference>
<dbReference type="FunFam" id="3.40.50.410:FF:000073">
    <property type="entry name" value="ATP-dependent DNA helicase II subunit 2"/>
    <property type="match status" value="1"/>
</dbReference>
<evidence type="ECO:0000259" key="21">
    <source>
        <dbReference type="PROSITE" id="PS50234"/>
    </source>
</evidence>
<evidence type="ECO:0000256" key="6">
    <source>
        <dbReference type="ARBA" id="ARBA00022454"/>
    </source>
</evidence>
<evidence type="ECO:0000256" key="3">
    <source>
        <dbReference type="ARBA" id="ARBA00007726"/>
    </source>
</evidence>
<keyword evidence="13" id="KW-0238">DNA-binding</keyword>
<dbReference type="GO" id="GO:0000723">
    <property type="term" value="P:telomere maintenance"/>
    <property type="evidence" value="ECO:0007669"/>
    <property type="project" value="InterPro"/>
</dbReference>
<evidence type="ECO:0000256" key="18">
    <source>
        <dbReference type="ARBA" id="ARBA00031847"/>
    </source>
</evidence>
<keyword evidence="7" id="KW-0547">Nucleotide-binding</keyword>
<dbReference type="SUPFAM" id="SSF53300">
    <property type="entry name" value="vWA-like"/>
    <property type="match status" value="1"/>
</dbReference>
<dbReference type="Pfam" id="PF02735">
    <property type="entry name" value="Ku"/>
    <property type="match status" value="1"/>
</dbReference>
<comment type="subcellular location">
    <subcellularLocation>
        <location evidence="2">Chromosome</location>
        <location evidence="2">Telomere</location>
    </subcellularLocation>
    <subcellularLocation>
        <location evidence="1">Nucleus</location>
    </subcellularLocation>
</comment>
<dbReference type="InterPro" id="IPR005161">
    <property type="entry name" value="Ku_N"/>
</dbReference>
<dbReference type="AlphaFoldDB" id="A0A8H3ENP9"/>
<keyword evidence="16" id="KW-0539">Nucleus</keyword>